<keyword evidence="10" id="KW-1185">Reference proteome</keyword>
<dbReference type="PANTHER" id="PTHR30572:SF4">
    <property type="entry name" value="ABC TRANSPORTER PERMEASE YTRF"/>
    <property type="match status" value="1"/>
</dbReference>
<evidence type="ECO:0000313" key="10">
    <source>
        <dbReference type="Proteomes" id="UP000289166"/>
    </source>
</evidence>
<dbReference type="PANTHER" id="PTHR30572">
    <property type="entry name" value="MEMBRANE COMPONENT OF TRANSPORTER-RELATED"/>
    <property type="match status" value="1"/>
</dbReference>
<dbReference type="Proteomes" id="UP000289166">
    <property type="component" value="Unassembled WGS sequence"/>
</dbReference>
<feature type="transmembrane region" description="Helical" evidence="7">
    <location>
        <begin position="121"/>
        <end position="144"/>
    </location>
</feature>
<accession>A0A4Q0I8P0</accession>
<feature type="transmembrane region" description="Helical" evidence="7">
    <location>
        <begin position="156"/>
        <end position="176"/>
    </location>
</feature>
<feature type="transmembrane region" description="Helical" evidence="7">
    <location>
        <begin position="455"/>
        <end position="478"/>
    </location>
</feature>
<keyword evidence="4 7" id="KW-1133">Transmembrane helix</keyword>
<feature type="transmembrane region" description="Helical" evidence="7">
    <location>
        <begin position="556"/>
        <end position="573"/>
    </location>
</feature>
<comment type="similarity">
    <text evidence="6">Belongs to the ABC-4 integral membrane protein family.</text>
</comment>
<dbReference type="InterPro" id="IPR050250">
    <property type="entry name" value="Macrolide_Exporter_MacB"/>
</dbReference>
<dbReference type="AlphaFoldDB" id="A0A4Q0I8P0"/>
<dbReference type="GO" id="GO:0022857">
    <property type="term" value="F:transmembrane transporter activity"/>
    <property type="evidence" value="ECO:0007669"/>
    <property type="project" value="TreeGrafter"/>
</dbReference>
<sequence>MNENALTPAYYVQFQKDAGASKRIEEIKEQYELTDNSIERNKAILDITGINDDSAMQPFYLAAAILFLLVLIAGVLMIASSMNSDIAQRTQFFGMMRCIGMSKRQILHFVRLEALNWCKTAVPIGLALGVVSTWGLCAVMRYGVGEEFLYMPLFKISAVGIISGAVTGIVTVFIAAKSPAKQASKVSPVSAVSGNAVKARGVHRAVNIPFKKIETSLGIQRALSAKKNLLLMTGSFALSIILFLSFSVLIELVNYLMPQKANYSDIEIYSVDNINSLDSTLIHKISDMDGVKEVFGRRSIFDIPAELLSNTISADTVDLISFDEFDLDCLTKDKELRKGSDISKVYGNSNYVISIHDKEGSLKIGDKVRIGDEELEVAGLLRYDIFTNDGSTDGRVTLITSGETFTRLTNVSDYSLISIQLTKDVTDGDVEAIRSLLGDECKFRDYRDQRTIGTYTAFVVLVYAFVVLIALVAILNIVNSISMSVSARIKQYGVMRAIGADKHQVMRMITAEASTYAFSGFVIGCVVGVPLSKLMYDKLITAHFSYATWNVPVQSLLIILIFIILSTIAAVYVPSKRMSNMPITEIISEL</sequence>
<reference evidence="10" key="1">
    <citation type="submission" date="2018-11" db="EMBL/GenBank/DDBJ databases">
        <title>Genome sequencing of a novel mesophilic and cellulolytic organism within the genus Hungateiclostridium.</title>
        <authorList>
            <person name="Rettenmaier R."/>
            <person name="Liebl W."/>
            <person name="Zverlov V."/>
        </authorList>
    </citation>
    <scope>NUCLEOTIDE SEQUENCE [LARGE SCALE GENOMIC DNA]</scope>
    <source>
        <strain evidence="10">N2K1</strain>
    </source>
</reference>
<keyword evidence="2" id="KW-1003">Cell membrane</keyword>
<evidence type="ECO:0000256" key="4">
    <source>
        <dbReference type="ARBA" id="ARBA00022989"/>
    </source>
</evidence>
<dbReference type="EMBL" id="RLII01000001">
    <property type="protein sequence ID" value="RXE60778.1"/>
    <property type="molecule type" value="Genomic_DNA"/>
</dbReference>
<evidence type="ECO:0000256" key="1">
    <source>
        <dbReference type="ARBA" id="ARBA00004651"/>
    </source>
</evidence>
<comment type="subcellular location">
    <subcellularLocation>
        <location evidence="1">Cell membrane</location>
        <topology evidence="1">Multi-pass membrane protein</topology>
    </subcellularLocation>
</comment>
<dbReference type="InterPro" id="IPR003838">
    <property type="entry name" value="ABC3_permease_C"/>
</dbReference>
<evidence type="ECO:0000256" key="2">
    <source>
        <dbReference type="ARBA" id="ARBA00022475"/>
    </source>
</evidence>
<protein>
    <submittedName>
        <fullName evidence="9">FtsX-like permease family protein</fullName>
    </submittedName>
</protein>
<dbReference type="Pfam" id="PF02687">
    <property type="entry name" value="FtsX"/>
    <property type="match status" value="2"/>
</dbReference>
<feature type="transmembrane region" description="Helical" evidence="7">
    <location>
        <begin position="59"/>
        <end position="79"/>
    </location>
</feature>
<evidence type="ECO:0000259" key="8">
    <source>
        <dbReference type="Pfam" id="PF02687"/>
    </source>
</evidence>
<feature type="domain" description="ABC3 transporter permease C-terminal" evidence="8">
    <location>
        <begin position="464"/>
        <end position="583"/>
    </location>
</feature>
<name>A0A4Q0I8P0_9FIRM</name>
<proteinExistence type="inferred from homology"/>
<organism evidence="9 10">
    <name type="scientific">Acetivibrio mesophilus</name>
    <dbReference type="NCBI Taxonomy" id="2487273"/>
    <lineage>
        <taxon>Bacteria</taxon>
        <taxon>Bacillati</taxon>
        <taxon>Bacillota</taxon>
        <taxon>Clostridia</taxon>
        <taxon>Eubacteriales</taxon>
        <taxon>Oscillospiraceae</taxon>
        <taxon>Acetivibrio</taxon>
    </lineage>
</organism>
<dbReference type="GO" id="GO:0005886">
    <property type="term" value="C:plasma membrane"/>
    <property type="evidence" value="ECO:0007669"/>
    <property type="project" value="UniProtKB-SubCell"/>
</dbReference>
<feature type="transmembrane region" description="Helical" evidence="7">
    <location>
        <begin position="516"/>
        <end position="536"/>
    </location>
</feature>
<evidence type="ECO:0000256" key="5">
    <source>
        <dbReference type="ARBA" id="ARBA00023136"/>
    </source>
</evidence>
<evidence type="ECO:0000313" key="9">
    <source>
        <dbReference type="EMBL" id="RXE60778.1"/>
    </source>
</evidence>
<evidence type="ECO:0000256" key="3">
    <source>
        <dbReference type="ARBA" id="ARBA00022692"/>
    </source>
</evidence>
<keyword evidence="3 7" id="KW-0812">Transmembrane</keyword>
<feature type="domain" description="ABC3 transporter permease C-terminal" evidence="8">
    <location>
        <begin position="65"/>
        <end position="188"/>
    </location>
</feature>
<evidence type="ECO:0000256" key="7">
    <source>
        <dbReference type="SAM" id="Phobius"/>
    </source>
</evidence>
<dbReference type="OrthoDB" id="9793166at2"/>
<feature type="transmembrane region" description="Helical" evidence="7">
    <location>
        <begin position="229"/>
        <end position="250"/>
    </location>
</feature>
<evidence type="ECO:0000256" key="6">
    <source>
        <dbReference type="ARBA" id="ARBA00038076"/>
    </source>
</evidence>
<comment type="caution">
    <text evidence="9">The sequence shown here is derived from an EMBL/GenBank/DDBJ whole genome shotgun (WGS) entry which is preliminary data.</text>
</comment>
<gene>
    <name evidence="9" type="ORF">EFD62_01220</name>
</gene>
<keyword evidence="5 7" id="KW-0472">Membrane</keyword>